<evidence type="ECO:0000313" key="3">
    <source>
        <dbReference type="EMBL" id="KAK9926974.1"/>
    </source>
</evidence>
<protein>
    <submittedName>
        <fullName evidence="3">Uncharacterized protein</fullName>
    </submittedName>
</protein>
<dbReference type="EMBL" id="JBEDUW010000005">
    <property type="protein sequence ID" value="KAK9926974.1"/>
    <property type="molecule type" value="Genomic_DNA"/>
</dbReference>
<reference evidence="3 4" key="1">
    <citation type="journal article" date="2023" name="G3 (Bethesda)">
        <title>A chromosome-length genome assembly and annotation of blackberry (Rubus argutus, cv. 'Hillquist').</title>
        <authorList>
            <person name="Bruna T."/>
            <person name="Aryal R."/>
            <person name="Dudchenko O."/>
            <person name="Sargent D.J."/>
            <person name="Mead D."/>
            <person name="Buti M."/>
            <person name="Cavallini A."/>
            <person name="Hytonen T."/>
            <person name="Andres J."/>
            <person name="Pham M."/>
            <person name="Weisz D."/>
            <person name="Mascagni F."/>
            <person name="Usai G."/>
            <person name="Natali L."/>
            <person name="Bassil N."/>
            <person name="Fernandez G.E."/>
            <person name="Lomsadze A."/>
            <person name="Armour M."/>
            <person name="Olukolu B."/>
            <person name="Poorten T."/>
            <person name="Britton C."/>
            <person name="Davik J."/>
            <person name="Ashrafi H."/>
            <person name="Aiden E.L."/>
            <person name="Borodovsky M."/>
            <person name="Worthington M."/>
        </authorList>
    </citation>
    <scope>NUCLEOTIDE SEQUENCE [LARGE SCALE GENOMIC DNA]</scope>
    <source>
        <strain evidence="3">PI 553951</strain>
    </source>
</reference>
<name>A0AAW1WSB6_RUBAR</name>
<keyword evidence="2" id="KW-0472">Membrane</keyword>
<evidence type="ECO:0000256" key="2">
    <source>
        <dbReference type="SAM" id="Phobius"/>
    </source>
</evidence>
<organism evidence="3 4">
    <name type="scientific">Rubus argutus</name>
    <name type="common">Southern blackberry</name>
    <dbReference type="NCBI Taxonomy" id="59490"/>
    <lineage>
        <taxon>Eukaryota</taxon>
        <taxon>Viridiplantae</taxon>
        <taxon>Streptophyta</taxon>
        <taxon>Embryophyta</taxon>
        <taxon>Tracheophyta</taxon>
        <taxon>Spermatophyta</taxon>
        <taxon>Magnoliopsida</taxon>
        <taxon>eudicotyledons</taxon>
        <taxon>Gunneridae</taxon>
        <taxon>Pentapetalae</taxon>
        <taxon>rosids</taxon>
        <taxon>fabids</taxon>
        <taxon>Rosales</taxon>
        <taxon>Rosaceae</taxon>
        <taxon>Rosoideae</taxon>
        <taxon>Rosoideae incertae sedis</taxon>
        <taxon>Rubus</taxon>
    </lineage>
</organism>
<accession>A0AAW1WSB6</accession>
<dbReference type="AlphaFoldDB" id="A0AAW1WSB6"/>
<keyword evidence="2" id="KW-1133">Transmembrane helix</keyword>
<proteinExistence type="predicted"/>
<sequence>MKRNIRDEIRNAIRGSYGVSGSSRCNNVSFSSNNIGLNGGSRRRIGNNEGGGSKGNSLSSGGRCTGGMGDIAIAFFTCRSEKLELDPIKEATAFHFRWGAMGWTDMPGEDIRARDMGLEDMIALRCFINSKFFAAALGFGLGAFISRRNFTARVWDKLLGFGRDGRF</sequence>
<gene>
    <name evidence="3" type="ORF">M0R45_024180</name>
</gene>
<feature type="region of interest" description="Disordered" evidence="1">
    <location>
        <begin position="40"/>
        <end position="61"/>
    </location>
</feature>
<feature type="transmembrane region" description="Helical" evidence="2">
    <location>
        <begin position="122"/>
        <end position="145"/>
    </location>
</feature>
<comment type="caution">
    <text evidence="3">The sequence shown here is derived from an EMBL/GenBank/DDBJ whole genome shotgun (WGS) entry which is preliminary data.</text>
</comment>
<dbReference type="Proteomes" id="UP001457282">
    <property type="component" value="Unassembled WGS sequence"/>
</dbReference>
<evidence type="ECO:0000256" key="1">
    <source>
        <dbReference type="SAM" id="MobiDB-lite"/>
    </source>
</evidence>
<keyword evidence="4" id="KW-1185">Reference proteome</keyword>
<keyword evidence="2" id="KW-0812">Transmembrane</keyword>
<evidence type="ECO:0000313" key="4">
    <source>
        <dbReference type="Proteomes" id="UP001457282"/>
    </source>
</evidence>